<proteinExistence type="predicted"/>
<protein>
    <recommendedName>
        <fullName evidence="4">DNA-binding protein</fullName>
    </recommendedName>
</protein>
<dbReference type="EMBL" id="CP011390">
    <property type="protein sequence ID" value="ANE51521.1"/>
    <property type="molecule type" value="Genomic_DNA"/>
</dbReference>
<reference evidence="3" key="1">
    <citation type="submission" date="2015-01" db="EMBL/GenBank/DDBJ databases">
        <title>Flavisolibacter sp./LCS9/ whole genome sequencing.</title>
        <authorList>
            <person name="Kim M.K."/>
            <person name="Srinivasan S."/>
            <person name="Lee J.-J."/>
        </authorList>
    </citation>
    <scope>NUCLEOTIDE SEQUENCE [LARGE SCALE GENOMIC DNA]</scope>
    <source>
        <strain evidence="3">LCS9</strain>
    </source>
</reference>
<evidence type="ECO:0000313" key="2">
    <source>
        <dbReference type="EMBL" id="ANE51521.1"/>
    </source>
</evidence>
<dbReference type="Proteomes" id="UP000077177">
    <property type="component" value="Chromosome"/>
</dbReference>
<reference evidence="2 3" key="2">
    <citation type="journal article" date="2016" name="Int. J. Syst. Evol. Microbiol.">
        <title>Flavisolibacter tropicus sp. nov., isolated from tropical soil.</title>
        <authorList>
            <person name="Lee J.J."/>
            <person name="Kang M.S."/>
            <person name="Kim G.S."/>
            <person name="Lee C.S."/>
            <person name="Lim S."/>
            <person name="Lee J."/>
            <person name="Roh S.H."/>
            <person name="Kang H."/>
            <person name="Ha J.M."/>
            <person name="Bae S."/>
            <person name="Jung H.Y."/>
            <person name="Kim M.K."/>
        </authorList>
    </citation>
    <scope>NUCLEOTIDE SEQUENCE [LARGE SCALE GENOMIC DNA]</scope>
    <source>
        <strain evidence="2 3">LCS9</strain>
    </source>
</reference>
<feature type="transmembrane region" description="Helical" evidence="1">
    <location>
        <begin position="6"/>
        <end position="27"/>
    </location>
</feature>
<evidence type="ECO:0000313" key="3">
    <source>
        <dbReference type="Proteomes" id="UP000077177"/>
    </source>
</evidence>
<dbReference type="KEGG" id="fla:SY85_14425"/>
<evidence type="ECO:0008006" key="4">
    <source>
        <dbReference type="Google" id="ProtNLM"/>
    </source>
</evidence>
<accession>A0A172TWN1</accession>
<dbReference type="AlphaFoldDB" id="A0A172TWN1"/>
<organism evidence="2 3">
    <name type="scientific">Flavisolibacter tropicus</name>
    <dbReference type="NCBI Taxonomy" id="1492898"/>
    <lineage>
        <taxon>Bacteria</taxon>
        <taxon>Pseudomonadati</taxon>
        <taxon>Bacteroidota</taxon>
        <taxon>Chitinophagia</taxon>
        <taxon>Chitinophagales</taxon>
        <taxon>Chitinophagaceae</taxon>
        <taxon>Flavisolibacter</taxon>
    </lineage>
</organism>
<keyword evidence="3" id="KW-1185">Reference proteome</keyword>
<keyword evidence="1" id="KW-1133">Transmembrane helix</keyword>
<name>A0A172TWN1_9BACT</name>
<keyword evidence="1" id="KW-0812">Transmembrane</keyword>
<evidence type="ECO:0000256" key="1">
    <source>
        <dbReference type="SAM" id="Phobius"/>
    </source>
</evidence>
<gene>
    <name evidence="2" type="ORF">SY85_14425</name>
</gene>
<keyword evidence="1" id="KW-0472">Membrane</keyword>
<dbReference type="STRING" id="1492898.SY85_14425"/>
<sequence>MEFDYWNFSTRIFSLLAFRIWTLYFVYTKQLYHMKRISLLVIIVFTTLVSHSQTKIKLEEISQHIGDSVQVSGKIFSGKWLQGATNRPTLLNMGALYPNQLLTVVIWGKDRMNFDYPPDKELIGKEVRLTGKLELYNSKPQLVLYSQEQVAIESN</sequence>